<dbReference type="InterPro" id="IPR014914">
    <property type="entry name" value="RES_dom"/>
</dbReference>
<organism evidence="2">
    <name type="scientific">marine metagenome</name>
    <dbReference type="NCBI Taxonomy" id="408172"/>
    <lineage>
        <taxon>unclassified sequences</taxon>
        <taxon>metagenomes</taxon>
        <taxon>ecological metagenomes</taxon>
    </lineage>
</organism>
<reference evidence="2" key="1">
    <citation type="submission" date="2018-05" db="EMBL/GenBank/DDBJ databases">
        <authorList>
            <person name="Lanie J.A."/>
            <person name="Ng W.-L."/>
            <person name="Kazmierczak K.M."/>
            <person name="Andrzejewski T.M."/>
            <person name="Davidsen T.M."/>
            <person name="Wayne K.J."/>
            <person name="Tettelin H."/>
            <person name="Glass J.I."/>
            <person name="Rusch D."/>
            <person name="Podicherti R."/>
            <person name="Tsui H.-C.T."/>
            <person name="Winkler M.E."/>
        </authorList>
    </citation>
    <scope>NUCLEOTIDE SEQUENCE</scope>
</reference>
<dbReference type="Pfam" id="PF08808">
    <property type="entry name" value="RES"/>
    <property type="match status" value="1"/>
</dbReference>
<dbReference type="EMBL" id="UINC01001250">
    <property type="protein sequence ID" value="SUZ75575.1"/>
    <property type="molecule type" value="Genomic_DNA"/>
</dbReference>
<evidence type="ECO:0000259" key="1">
    <source>
        <dbReference type="SMART" id="SM00953"/>
    </source>
</evidence>
<proteinExistence type="predicted"/>
<name>A0A381Q8B8_9ZZZZ</name>
<gene>
    <name evidence="2" type="ORF">METZ01_LOCUS28429</name>
</gene>
<accession>A0A381Q8B8</accession>
<dbReference type="SMART" id="SM00953">
    <property type="entry name" value="RES"/>
    <property type="match status" value="1"/>
</dbReference>
<sequence length="147" mass="16284">MDVFRIHNHRYNPLDGFGAATVGGRWNPVRLPAIYASRVYEGDLLEQLVHAASGQLPRDRVASRIVIPDDMEVPTVDVADHPGWPDEVRSREIGGAWVSSQRSVALLVPSFMAQPWGCNVVINPNHPGFGRVVVVEVVDVLWDPRVT</sequence>
<protein>
    <recommendedName>
        <fullName evidence="1">RES domain-containing protein</fullName>
    </recommendedName>
</protein>
<feature type="domain" description="RES" evidence="1">
    <location>
        <begin position="13"/>
        <end position="136"/>
    </location>
</feature>
<dbReference type="AlphaFoldDB" id="A0A381Q8B8"/>
<evidence type="ECO:0000313" key="2">
    <source>
        <dbReference type="EMBL" id="SUZ75575.1"/>
    </source>
</evidence>